<accession>F4SY53</accession>
<dbReference type="Proteomes" id="UP000004710">
    <property type="component" value="Unassembled WGS sequence"/>
</dbReference>
<name>F4SY53_ECOLX</name>
<reference evidence="1 2" key="1">
    <citation type="submission" date="2010-01" db="EMBL/GenBank/DDBJ databases">
        <title>The Genome Sequence of Escherichia coli M605.</title>
        <authorList>
            <consortium name="The Broad Institute Genome Sequencing Platform"/>
            <consortium name="The Broad Institute Genome Sequencing Center for Infectious Disease"/>
            <person name="Feldgarden M."/>
            <person name="Gordon D.M."/>
            <person name="Johnson J.R."/>
            <person name="Johnston B.D."/>
            <person name="Young S."/>
            <person name="Zeng Q."/>
            <person name="Koehrsen M."/>
            <person name="Alvarado L."/>
            <person name="Berlin A.M."/>
            <person name="Borenstein D."/>
            <person name="Chapman S.B."/>
            <person name="Chen Z."/>
            <person name="Engels R."/>
            <person name="Freedman E."/>
            <person name="Gellesch M."/>
            <person name="Goldberg J."/>
            <person name="Griggs A."/>
            <person name="Gujja S."/>
            <person name="Heilman E.R."/>
            <person name="Heiman D.I."/>
            <person name="Hepburn T.A."/>
            <person name="Howarth C."/>
            <person name="Jen D."/>
            <person name="Larson L."/>
            <person name="Lewis B."/>
            <person name="Mehta T."/>
            <person name="Park D."/>
            <person name="Pearson M."/>
            <person name="Richards J."/>
            <person name="Roberts A."/>
            <person name="Saif S."/>
            <person name="Shea T.D."/>
            <person name="Shenoy N."/>
            <person name="Sisk P."/>
            <person name="Stolte C."/>
            <person name="Sykes S.N."/>
            <person name="Walk T."/>
            <person name="White J."/>
            <person name="Yandava C."/>
            <person name="Haas B."/>
            <person name="Henn M.R."/>
            <person name="Nusbaum C."/>
            <person name="Birren B."/>
        </authorList>
    </citation>
    <scope>NUCLEOTIDE SEQUENCE [LARGE SCALE GENOMIC DNA]</scope>
    <source>
        <strain evidence="1 2">M605</strain>
    </source>
</reference>
<dbReference type="EMBL" id="GL883905">
    <property type="protein sequence ID" value="EGI16300.1"/>
    <property type="molecule type" value="Genomic_DNA"/>
</dbReference>
<protein>
    <submittedName>
        <fullName evidence="1">Uncharacterized protein</fullName>
    </submittedName>
</protein>
<proteinExistence type="predicted"/>
<evidence type="ECO:0000313" key="2">
    <source>
        <dbReference type="Proteomes" id="UP000004710"/>
    </source>
</evidence>
<sequence length="44" mass="4864">MTVSIYLLLLISGRLSALHILAGRFRKETKTAVRGMQECTAAGW</sequence>
<dbReference type="AlphaFoldDB" id="F4SY53"/>
<evidence type="ECO:0000313" key="1">
    <source>
        <dbReference type="EMBL" id="EGI16300.1"/>
    </source>
</evidence>
<gene>
    <name evidence="1" type="ORF">ECIG_04692</name>
</gene>
<dbReference type="HOGENOM" id="CLU_3216121_0_0_6"/>
<organism evidence="1 2">
    <name type="scientific">Escherichia coli M605</name>
    <dbReference type="NCBI Taxonomy" id="656417"/>
    <lineage>
        <taxon>Bacteria</taxon>
        <taxon>Pseudomonadati</taxon>
        <taxon>Pseudomonadota</taxon>
        <taxon>Gammaproteobacteria</taxon>
        <taxon>Enterobacterales</taxon>
        <taxon>Enterobacteriaceae</taxon>
        <taxon>Escherichia</taxon>
    </lineage>
</organism>